<organism evidence="4 5">
    <name type="scientific">Microbacter margulisiae</name>
    <dbReference type="NCBI Taxonomy" id="1350067"/>
    <lineage>
        <taxon>Bacteria</taxon>
        <taxon>Pseudomonadati</taxon>
        <taxon>Bacteroidota</taxon>
        <taxon>Bacteroidia</taxon>
        <taxon>Bacteroidales</taxon>
        <taxon>Porphyromonadaceae</taxon>
        <taxon>Microbacter</taxon>
    </lineage>
</organism>
<evidence type="ECO:0000259" key="3">
    <source>
        <dbReference type="Pfam" id="PF22666"/>
    </source>
</evidence>
<dbReference type="Proteomes" id="UP000544222">
    <property type="component" value="Unassembled WGS sequence"/>
</dbReference>
<dbReference type="EMBL" id="JACHYB010000001">
    <property type="protein sequence ID" value="MBB3186973.1"/>
    <property type="molecule type" value="Genomic_DNA"/>
</dbReference>
<protein>
    <recommendedName>
        <fullName evidence="3">Beta-mannosidase-like galactose-binding domain-containing protein</fullName>
    </recommendedName>
</protein>
<dbReference type="SUPFAM" id="SSF49785">
    <property type="entry name" value="Galactose-binding domain-like"/>
    <property type="match status" value="1"/>
</dbReference>
<dbReference type="NCBIfam" id="NF045579">
    <property type="entry name" value="rhamnoside_JR"/>
    <property type="match status" value="1"/>
</dbReference>
<evidence type="ECO:0000256" key="2">
    <source>
        <dbReference type="SAM" id="SignalP"/>
    </source>
</evidence>
<dbReference type="PANTHER" id="PTHR36848:SF2">
    <property type="entry name" value="SECRETED PROTEIN"/>
    <property type="match status" value="1"/>
</dbReference>
<sequence>MKTRVTLFVIFLLFLTSSIDAQSTAWPKMTTETKPWSRWWWMGSAVDTANLACNMEAYSKKGLGGLEITPIYGVQGNDANDISYLSPKWMQMLRFTEEKAKQLGMKIDMVTGTGWPFGGPQITIANAADKVIFQDYSLTGGEHLSQPIVMNNVKQRPYGTLLCLMAFSPTGEKLNLTDKIDNKGDLQWTAPAGTWKLMAVFNGKTLQKVKRAAPGGEGWVMNHFSKKAVDTYLARFDHAFATSHVPYPNAFFNDSYEVFGANWTPDFFTQFAKRRGYRLENYLREFRGEGNADTIARVVSDYRETLAELLLENFTENWTAWAHRHGSITRNQAHGSPGNLIDLYSAADIPECETFGGMPDFNIKGLRKDSLSTTNEADLTTMKYASSAAHINGKKYASSETFTWLTEHFRTSLSECKPVLDMLYSAGINHVFFHGTPYSPKNAAWPGWLFYASIDMSPTDPMWHDAAPFFSYIRRCQSFLQYGKPNNDVLIYLPVYDFWYENRGTPYLAFDIHSMPQHTPHFIKAVNSILNDGYDADYISDRYIATTSAENGLLKTAGGTTYKALVIPSVTMMQPGTLQKLIMLAKNGATIIFVGHYPEDVPGLGSLQSRRVVFKHAISELPDSQTFQTPKRYAFGKGYIITAKDYKSALSLCNIPKEEIRTVWGGSYIRRKNPTGYHYFIASLQHKGINGWVTLGVRAKSAMLFDPLTGHSGKAALRQHNGHTQIYLQLQSGQSIIVKTFTNNNVQVKPWCYYQALPDTLTLADGWSMQFIKSEPAIKRTFNIHHLESWTNMNIPNAKINMGIARYTIKFNLPKSKATDWILNLGDVRESARVYINGEKVETLWSVPYETNVGQYLHPGSNTLQVEVTNLPANRISDYDRRGVKWRIFNEINMVDVHYQKSSYASWKPVPSGLLGPVELIPVVSQPKNINQ</sequence>
<dbReference type="Pfam" id="PF17132">
    <property type="entry name" value="Glyco_hydro_106"/>
    <property type="match status" value="2"/>
</dbReference>
<gene>
    <name evidence="4" type="ORF">FHX64_001136</name>
</gene>
<feature type="signal peptide" evidence="2">
    <location>
        <begin position="1"/>
        <end position="21"/>
    </location>
</feature>
<keyword evidence="5" id="KW-1185">Reference proteome</keyword>
<dbReference type="InterPro" id="IPR053161">
    <property type="entry name" value="Ulvan_degrading_GH"/>
</dbReference>
<comment type="caution">
    <text evidence="4">The sequence shown here is derived from an EMBL/GenBank/DDBJ whole genome shotgun (WGS) entry which is preliminary data.</text>
</comment>
<keyword evidence="1" id="KW-0378">Hydrolase</keyword>
<dbReference type="RefSeq" id="WP_183412798.1">
    <property type="nucleotide sequence ID" value="NZ_JACHYB010000001.1"/>
</dbReference>
<feature type="chain" id="PRO_5031227560" description="Beta-mannosidase-like galactose-binding domain-containing protein" evidence="2">
    <location>
        <begin position="22"/>
        <end position="932"/>
    </location>
</feature>
<name>A0A7W5DRN7_9PORP</name>
<reference evidence="4 5" key="1">
    <citation type="submission" date="2020-08" db="EMBL/GenBank/DDBJ databases">
        <title>Genomic Encyclopedia of Type Strains, Phase IV (KMG-IV): sequencing the most valuable type-strain genomes for metagenomic binning, comparative biology and taxonomic classification.</title>
        <authorList>
            <person name="Goeker M."/>
        </authorList>
    </citation>
    <scope>NUCLEOTIDE SEQUENCE [LARGE SCALE GENOMIC DNA]</scope>
    <source>
        <strain evidence="4 5">DSM 27471</strain>
    </source>
</reference>
<dbReference type="AlphaFoldDB" id="A0A7W5DRN7"/>
<feature type="domain" description="Beta-mannosidase-like galactose-binding" evidence="3">
    <location>
        <begin position="806"/>
        <end position="893"/>
    </location>
</feature>
<evidence type="ECO:0000256" key="1">
    <source>
        <dbReference type="ARBA" id="ARBA00022801"/>
    </source>
</evidence>
<dbReference type="InterPro" id="IPR008979">
    <property type="entry name" value="Galactose-bd-like_sf"/>
</dbReference>
<dbReference type="PANTHER" id="PTHR36848">
    <property type="entry name" value="DNA-BINDING PROTEIN (PUTATIVE SECRETED PROTEIN)-RELATED"/>
    <property type="match status" value="1"/>
</dbReference>
<dbReference type="GO" id="GO:0004553">
    <property type="term" value="F:hydrolase activity, hydrolyzing O-glycosyl compounds"/>
    <property type="evidence" value="ECO:0007669"/>
    <property type="project" value="UniProtKB-ARBA"/>
</dbReference>
<accession>A0A7W5DRN7</accession>
<dbReference type="Gene3D" id="2.60.120.260">
    <property type="entry name" value="Galactose-binding domain-like"/>
    <property type="match status" value="1"/>
</dbReference>
<dbReference type="Pfam" id="PF22666">
    <property type="entry name" value="Glyco_hydro_2_N2"/>
    <property type="match status" value="1"/>
</dbReference>
<proteinExistence type="predicted"/>
<evidence type="ECO:0000313" key="4">
    <source>
        <dbReference type="EMBL" id="MBB3186973.1"/>
    </source>
</evidence>
<keyword evidence="2" id="KW-0732">Signal</keyword>
<evidence type="ECO:0000313" key="5">
    <source>
        <dbReference type="Proteomes" id="UP000544222"/>
    </source>
</evidence>
<dbReference type="InterPro" id="IPR054593">
    <property type="entry name" value="Beta-mannosidase-like_N2"/>
</dbReference>